<keyword evidence="1" id="KW-0472">Membrane</keyword>
<evidence type="ECO:0000256" key="1">
    <source>
        <dbReference type="SAM" id="Phobius"/>
    </source>
</evidence>
<dbReference type="AlphaFoldDB" id="A0A8J3L264"/>
<keyword evidence="3" id="KW-1185">Reference proteome</keyword>
<protein>
    <submittedName>
        <fullName evidence="2">Uncharacterized protein</fullName>
    </submittedName>
</protein>
<sequence>MIDLKELLDDRSTPPAEFSQHMRLDEVQNRIATRRRRRMTVGGTLAAVVALVLIGYGVTPALRGAPQPAVTPSPLPRLIEGFPEYASGARVVAAATTAPGATSVTVTWTPTTTDLRLFRRCGTGVSDGTLEFQMSINGHETHSGTCGGGTSSVTWPDHERAAANLGLRVGTPATVTMTATGVMLWHSQEEKSEHVPVPPTAWMSVAVGENMAYADYPLPARPATLRPVEFDSVLMMGGVEHAPPDDHLWLRGNADAPLHPVSVTVVWRDRFDLRLRSQTPGTLGILINGFEVNSPTWWDYDAGESGFYWQTATYEPRPEPVGYVPPAPGSLVTITVTPRNVTGAWVVEVIPGKEGA</sequence>
<organism evidence="2 3">
    <name type="scientific">Catellatospora coxensis</name>
    <dbReference type="NCBI Taxonomy" id="310354"/>
    <lineage>
        <taxon>Bacteria</taxon>
        <taxon>Bacillati</taxon>
        <taxon>Actinomycetota</taxon>
        <taxon>Actinomycetes</taxon>
        <taxon>Micromonosporales</taxon>
        <taxon>Micromonosporaceae</taxon>
        <taxon>Catellatospora</taxon>
    </lineage>
</organism>
<keyword evidence="1" id="KW-1133">Transmembrane helix</keyword>
<feature type="transmembrane region" description="Helical" evidence="1">
    <location>
        <begin position="39"/>
        <end position="58"/>
    </location>
</feature>
<dbReference type="Proteomes" id="UP000630887">
    <property type="component" value="Unassembled WGS sequence"/>
</dbReference>
<evidence type="ECO:0000313" key="2">
    <source>
        <dbReference type="EMBL" id="GIG06355.1"/>
    </source>
</evidence>
<reference evidence="2 3" key="1">
    <citation type="submission" date="2021-01" db="EMBL/GenBank/DDBJ databases">
        <title>Whole genome shotgun sequence of Catellatospora coxensis NBRC 107359.</title>
        <authorList>
            <person name="Komaki H."/>
            <person name="Tamura T."/>
        </authorList>
    </citation>
    <scope>NUCLEOTIDE SEQUENCE [LARGE SCALE GENOMIC DNA]</scope>
    <source>
        <strain evidence="2 3">NBRC 107359</strain>
    </source>
</reference>
<dbReference type="RefSeq" id="WP_203692730.1">
    <property type="nucleotide sequence ID" value="NZ_BAAALC010000004.1"/>
</dbReference>
<accession>A0A8J3L264</accession>
<name>A0A8J3L264_9ACTN</name>
<proteinExistence type="predicted"/>
<comment type="caution">
    <text evidence="2">The sequence shown here is derived from an EMBL/GenBank/DDBJ whole genome shotgun (WGS) entry which is preliminary data.</text>
</comment>
<gene>
    <name evidence="2" type="ORF">Cco03nite_30550</name>
</gene>
<evidence type="ECO:0000313" key="3">
    <source>
        <dbReference type="Proteomes" id="UP000630887"/>
    </source>
</evidence>
<dbReference type="EMBL" id="BONI01000022">
    <property type="protein sequence ID" value="GIG06355.1"/>
    <property type="molecule type" value="Genomic_DNA"/>
</dbReference>
<keyword evidence="1" id="KW-0812">Transmembrane</keyword>